<evidence type="ECO:0000313" key="1">
    <source>
        <dbReference type="EMBL" id="SJN10269.1"/>
    </source>
</evidence>
<gene>
    <name evidence="1" type="ORF">CZ787_03255</name>
</gene>
<dbReference type="AlphaFoldDB" id="A0A1R4HRT3"/>
<dbReference type="Proteomes" id="UP000196331">
    <property type="component" value="Unassembled WGS sequence"/>
</dbReference>
<dbReference type="InterPro" id="IPR008000">
    <property type="entry name" value="Rham/fucose_mutarotase"/>
</dbReference>
<evidence type="ECO:0000313" key="2">
    <source>
        <dbReference type="Proteomes" id="UP000196331"/>
    </source>
</evidence>
<dbReference type="GO" id="GO:0019301">
    <property type="term" value="P:rhamnose catabolic process"/>
    <property type="evidence" value="ECO:0007669"/>
    <property type="project" value="TreeGrafter"/>
</dbReference>
<dbReference type="InterPro" id="IPR011008">
    <property type="entry name" value="Dimeric_a/b-barrel"/>
</dbReference>
<dbReference type="RefSeq" id="WP_087106111.1">
    <property type="nucleotide sequence ID" value="NZ_FUKM01000013.1"/>
</dbReference>
<accession>A0A1R4HRT3</accession>
<sequence>MIHASVMQLHQGCEAEYRARHDALWPELQAHLKACGIFNYHIFLDPQTLQLFASFETEGPLDEAALKAHPVMQRWWTYMADIMETQSDSFEPKAQPLTEVFYLP</sequence>
<dbReference type="Gene3D" id="3.30.70.100">
    <property type="match status" value="1"/>
</dbReference>
<name>A0A1R4HRT3_9GAMM</name>
<protein>
    <submittedName>
        <fullName evidence="1">L-rhamnose mutarotase</fullName>
    </submittedName>
</protein>
<reference evidence="1 2" key="1">
    <citation type="submission" date="2017-02" db="EMBL/GenBank/DDBJ databases">
        <authorList>
            <person name="Dridi B."/>
        </authorList>
    </citation>
    <scope>NUCLEOTIDE SEQUENCE [LARGE SCALE GENOMIC DNA]</scope>
    <source>
        <strain evidence="1 2">JB380</strain>
    </source>
</reference>
<dbReference type="Pfam" id="PF05336">
    <property type="entry name" value="rhaM"/>
    <property type="match status" value="1"/>
</dbReference>
<dbReference type="PANTHER" id="PTHR34389:SF2">
    <property type="entry name" value="L-RHAMNOSE MUTAROTASE"/>
    <property type="match status" value="1"/>
</dbReference>
<dbReference type="EMBL" id="FUKM01000013">
    <property type="protein sequence ID" value="SJN10269.1"/>
    <property type="molecule type" value="Genomic_DNA"/>
</dbReference>
<dbReference type="PANTHER" id="PTHR34389">
    <property type="entry name" value="L-RHAMNOSE MUTAROTASE"/>
    <property type="match status" value="1"/>
</dbReference>
<dbReference type="SUPFAM" id="SSF54909">
    <property type="entry name" value="Dimeric alpha+beta barrel"/>
    <property type="match status" value="1"/>
</dbReference>
<dbReference type="OrthoDB" id="9799608at2"/>
<dbReference type="GO" id="GO:0016857">
    <property type="term" value="F:racemase and epimerase activity, acting on carbohydrates and derivatives"/>
    <property type="evidence" value="ECO:0007669"/>
    <property type="project" value="InterPro"/>
</dbReference>
<proteinExistence type="predicted"/>
<organism evidence="1 2">
    <name type="scientific">Halomonas citrativorans</name>
    <dbReference type="NCBI Taxonomy" id="2742612"/>
    <lineage>
        <taxon>Bacteria</taxon>
        <taxon>Pseudomonadati</taxon>
        <taxon>Pseudomonadota</taxon>
        <taxon>Gammaproteobacteria</taxon>
        <taxon>Oceanospirillales</taxon>
        <taxon>Halomonadaceae</taxon>
        <taxon>Halomonas</taxon>
    </lineage>
</organism>
<comment type="caution">
    <text evidence="1">The sequence shown here is derived from an EMBL/GenBank/DDBJ whole genome shotgun (WGS) entry which is preliminary data.</text>
</comment>